<reference evidence="4 5" key="1">
    <citation type="journal article" date="2023" name="PLoS ONE">
        <title>Cytospora paraplurivora sp. nov. isolated from orchards with fruit tree decline syndrome in Ontario, Canada.</title>
        <authorList>
            <person name="Ilyukhin E."/>
            <person name="Nguyen H.D.T."/>
            <person name="Castle A.J."/>
            <person name="Ellouze W."/>
        </authorList>
    </citation>
    <scope>NUCLEOTIDE SEQUENCE [LARGE SCALE GENOMIC DNA]</scope>
    <source>
        <strain evidence="4 5">FDS-564</strain>
    </source>
</reference>
<dbReference type="InterPro" id="IPR036291">
    <property type="entry name" value="NAD(P)-bd_dom_sf"/>
</dbReference>
<protein>
    <recommendedName>
        <fullName evidence="3">NmrA-like domain-containing protein</fullName>
    </recommendedName>
</protein>
<name>A0AAN9U2C6_9PEZI</name>
<sequence length="301" mass="32683">MASKQRVLITGATGTQGRGSVIHCLGRGHDVHAFVRNPSSPAAQDLQLLGAKLVRGDFDDEESLRLAMSSIDVVIFIHPNLTDLEADLRRATNVVRAARSSPSVSTMIASTAVQTGKHETFPGWGPGYPMYDYWRLKHAVEELVRGAGFAHWTILRPTNFLQLFKSPASDYFFPGFKEDGVLRVAFAPDTKIAWLDGGDVGVAAAQAASEPGAFAGREIDLASEALTIEQVAGKLRKALGSEVRVHYYSDEEAAELAKGGRAILITAQRWANEVPSHSAVKAAKEFALTSVDEFFEKNKLF</sequence>
<feature type="domain" description="NmrA-like" evidence="3">
    <location>
        <begin position="4"/>
        <end position="294"/>
    </location>
</feature>
<evidence type="ECO:0000259" key="3">
    <source>
        <dbReference type="Pfam" id="PF05368"/>
    </source>
</evidence>
<keyword evidence="5" id="KW-1185">Reference proteome</keyword>
<dbReference type="SUPFAM" id="SSF51735">
    <property type="entry name" value="NAD(P)-binding Rossmann-fold domains"/>
    <property type="match status" value="1"/>
</dbReference>
<dbReference type="AlphaFoldDB" id="A0AAN9U2C6"/>
<evidence type="ECO:0000256" key="2">
    <source>
        <dbReference type="ARBA" id="ARBA00022857"/>
    </source>
</evidence>
<dbReference type="InterPro" id="IPR051164">
    <property type="entry name" value="NmrA-like_oxidored"/>
</dbReference>
<evidence type="ECO:0000313" key="4">
    <source>
        <dbReference type="EMBL" id="KAK7737296.1"/>
    </source>
</evidence>
<dbReference type="Pfam" id="PF05368">
    <property type="entry name" value="NmrA"/>
    <property type="match status" value="1"/>
</dbReference>
<keyword evidence="2" id="KW-0521">NADP</keyword>
<dbReference type="EMBL" id="JAJSPL020000030">
    <property type="protein sequence ID" value="KAK7737296.1"/>
    <property type="molecule type" value="Genomic_DNA"/>
</dbReference>
<organism evidence="4 5">
    <name type="scientific">Cytospora paraplurivora</name>
    <dbReference type="NCBI Taxonomy" id="2898453"/>
    <lineage>
        <taxon>Eukaryota</taxon>
        <taxon>Fungi</taxon>
        <taxon>Dikarya</taxon>
        <taxon>Ascomycota</taxon>
        <taxon>Pezizomycotina</taxon>
        <taxon>Sordariomycetes</taxon>
        <taxon>Sordariomycetidae</taxon>
        <taxon>Diaporthales</taxon>
        <taxon>Cytosporaceae</taxon>
        <taxon>Cytospora</taxon>
    </lineage>
</organism>
<evidence type="ECO:0000256" key="1">
    <source>
        <dbReference type="ARBA" id="ARBA00006328"/>
    </source>
</evidence>
<comment type="similarity">
    <text evidence="1">Belongs to the NmrA-type oxidoreductase family.</text>
</comment>
<evidence type="ECO:0000313" key="5">
    <source>
        <dbReference type="Proteomes" id="UP001320245"/>
    </source>
</evidence>
<dbReference type="PANTHER" id="PTHR42748">
    <property type="entry name" value="NITROGEN METABOLITE REPRESSION PROTEIN NMRA FAMILY MEMBER"/>
    <property type="match status" value="1"/>
</dbReference>
<dbReference type="InterPro" id="IPR008030">
    <property type="entry name" value="NmrA-like"/>
</dbReference>
<comment type="caution">
    <text evidence="4">The sequence shown here is derived from an EMBL/GenBank/DDBJ whole genome shotgun (WGS) entry which is preliminary data.</text>
</comment>
<dbReference type="Gene3D" id="3.40.50.720">
    <property type="entry name" value="NAD(P)-binding Rossmann-like Domain"/>
    <property type="match status" value="1"/>
</dbReference>
<proteinExistence type="inferred from homology"/>
<accession>A0AAN9U2C6</accession>
<dbReference type="Proteomes" id="UP001320245">
    <property type="component" value="Unassembled WGS sequence"/>
</dbReference>
<gene>
    <name evidence="4" type="ORF">SLS53_006599</name>
</gene>
<dbReference type="PANTHER" id="PTHR42748:SF7">
    <property type="entry name" value="NMRA LIKE REDOX SENSOR 1-RELATED"/>
    <property type="match status" value="1"/>
</dbReference>